<dbReference type="PANTHER" id="PTHR30511">
    <property type="entry name" value="ALANINE RACEMASE"/>
    <property type="match status" value="1"/>
</dbReference>
<gene>
    <name evidence="6" type="ORF">SAMN05443638_13415</name>
</gene>
<dbReference type="PRINTS" id="PR00992">
    <property type="entry name" value="ALARACEMASE"/>
</dbReference>
<dbReference type="EMBL" id="FQVM01000034">
    <property type="protein sequence ID" value="SHF11076.1"/>
    <property type="molecule type" value="Genomic_DNA"/>
</dbReference>
<dbReference type="InterPro" id="IPR001608">
    <property type="entry name" value="Ala_racemase_N"/>
</dbReference>
<evidence type="ECO:0000256" key="4">
    <source>
        <dbReference type="PIRSR" id="PIRSR600821-50"/>
    </source>
</evidence>
<evidence type="ECO:0000313" key="6">
    <source>
        <dbReference type="EMBL" id="SHF11076.1"/>
    </source>
</evidence>
<dbReference type="SUPFAM" id="SSF51419">
    <property type="entry name" value="PLP-binding barrel"/>
    <property type="match status" value="1"/>
</dbReference>
<dbReference type="SMART" id="SM01005">
    <property type="entry name" value="Ala_racemase_C"/>
    <property type="match status" value="1"/>
</dbReference>
<dbReference type="GO" id="GO:0030170">
    <property type="term" value="F:pyridoxal phosphate binding"/>
    <property type="evidence" value="ECO:0007669"/>
    <property type="project" value="TreeGrafter"/>
</dbReference>
<protein>
    <submittedName>
        <fullName evidence="6">Alanine racemase</fullName>
    </submittedName>
</protein>
<dbReference type="STRING" id="1533.SAMN05443638_13415"/>
<comment type="cofactor">
    <cofactor evidence="1 4">
        <name>pyridoxal 5'-phosphate</name>
        <dbReference type="ChEBI" id="CHEBI:597326"/>
    </cofactor>
</comment>
<dbReference type="OrthoDB" id="9813814at2"/>
<dbReference type="Pfam" id="PF01168">
    <property type="entry name" value="Ala_racemase_N"/>
    <property type="match status" value="1"/>
</dbReference>
<dbReference type="InterPro" id="IPR029066">
    <property type="entry name" value="PLP-binding_barrel"/>
</dbReference>
<keyword evidence="2 4" id="KW-0663">Pyridoxal phosphate</keyword>
<dbReference type="Gene3D" id="3.20.20.10">
    <property type="entry name" value="Alanine racemase"/>
    <property type="match status" value="1"/>
</dbReference>
<feature type="modified residue" description="N6-(pyridoxal phosphate)lysine" evidence="4">
    <location>
        <position position="34"/>
    </location>
</feature>
<keyword evidence="7" id="KW-1185">Reference proteome</keyword>
<keyword evidence="3" id="KW-0413">Isomerase</keyword>
<sequence>MKNFWCEVTLDNIKNNIKKTKELAENKKIIGVVKGNAYGLGIEKISETLDEFVDLFAVADLEEAMRVQSDKDILLLTPMVTLEDFKSDMENIIFTIDNEEILKNLDKEKTYRVHIYLDTGMNRMGIKPENLDNIIEEINNDFPNINIEGIYSHLHNTKNEKYTINQIETFKKTVEKYIDKIPYIHLMNSSGLLKEEIRKKCDFTNGIRVGNIIYGYDGLNVGYKKAYKYLAKPVNKYFVKKGEYIGYGCSYKAKKDMYVGILGFGNIESFGFSKDIKHNIIYDILKVIYNHIKFRPIIFNGNRGIKILGRANMNSTLIDMEGSSLDDILTIDISPILGDSSIKKVYIE</sequence>
<dbReference type="InterPro" id="IPR000821">
    <property type="entry name" value="Ala_racemase"/>
</dbReference>
<dbReference type="InterPro" id="IPR009006">
    <property type="entry name" value="Ala_racemase/Decarboxylase_C"/>
</dbReference>
<dbReference type="Proteomes" id="UP000184035">
    <property type="component" value="Unassembled WGS sequence"/>
</dbReference>
<accession>A0A1M4Z0H0</accession>
<dbReference type="Gene3D" id="2.40.37.10">
    <property type="entry name" value="Lyase, Ornithine Decarboxylase, Chain A, domain 1"/>
    <property type="match status" value="1"/>
</dbReference>
<evidence type="ECO:0000313" key="7">
    <source>
        <dbReference type="Proteomes" id="UP000184035"/>
    </source>
</evidence>
<proteinExistence type="predicted"/>
<feature type="domain" description="Alanine racemase C-terminal" evidence="5">
    <location>
        <begin position="226"/>
        <end position="347"/>
    </location>
</feature>
<dbReference type="GO" id="GO:0008784">
    <property type="term" value="F:alanine racemase activity"/>
    <property type="evidence" value="ECO:0007669"/>
    <property type="project" value="InterPro"/>
</dbReference>
<dbReference type="PANTHER" id="PTHR30511:SF0">
    <property type="entry name" value="ALANINE RACEMASE, CATABOLIC-RELATED"/>
    <property type="match status" value="1"/>
</dbReference>
<dbReference type="InterPro" id="IPR011079">
    <property type="entry name" value="Ala_racemase_C"/>
</dbReference>
<evidence type="ECO:0000256" key="2">
    <source>
        <dbReference type="ARBA" id="ARBA00022898"/>
    </source>
</evidence>
<dbReference type="InterPro" id="IPR020622">
    <property type="entry name" value="Ala_racemase_pyridoxalP-BS"/>
</dbReference>
<name>A0A1M4Z0H0_9CLOT</name>
<dbReference type="PROSITE" id="PS00395">
    <property type="entry name" value="ALANINE_RACEMASE"/>
    <property type="match status" value="1"/>
</dbReference>
<dbReference type="GO" id="GO:0005829">
    <property type="term" value="C:cytosol"/>
    <property type="evidence" value="ECO:0007669"/>
    <property type="project" value="TreeGrafter"/>
</dbReference>
<evidence type="ECO:0000256" key="3">
    <source>
        <dbReference type="ARBA" id="ARBA00023235"/>
    </source>
</evidence>
<dbReference type="GO" id="GO:0030632">
    <property type="term" value="P:D-alanine biosynthetic process"/>
    <property type="evidence" value="ECO:0007669"/>
    <property type="project" value="TreeGrafter"/>
</dbReference>
<dbReference type="AlphaFoldDB" id="A0A1M4Z0H0"/>
<dbReference type="SUPFAM" id="SSF50621">
    <property type="entry name" value="Alanine racemase C-terminal domain-like"/>
    <property type="match status" value="1"/>
</dbReference>
<evidence type="ECO:0000256" key="1">
    <source>
        <dbReference type="ARBA" id="ARBA00001933"/>
    </source>
</evidence>
<dbReference type="RefSeq" id="WP_072897541.1">
    <property type="nucleotide sequence ID" value="NZ_FQVM01000034.1"/>
</dbReference>
<reference evidence="6 7" key="1">
    <citation type="submission" date="2016-11" db="EMBL/GenBank/DDBJ databases">
        <authorList>
            <person name="Jaros S."/>
            <person name="Januszkiewicz K."/>
            <person name="Wedrychowicz H."/>
        </authorList>
    </citation>
    <scope>NUCLEOTIDE SEQUENCE [LARGE SCALE GENOMIC DNA]</scope>
    <source>
        <strain evidence="6 7">DSM 2631</strain>
    </source>
</reference>
<organism evidence="6 7">
    <name type="scientific">Clostridium fallax</name>
    <dbReference type="NCBI Taxonomy" id="1533"/>
    <lineage>
        <taxon>Bacteria</taxon>
        <taxon>Bacillati</taxon>
        <taxon>Bacillota</taxon>
        <taxon>Clostridia</taxon>
        <taxon>Eubacteriales</taxon>
        <taxon>Clostridiaceae</taxon>
        <taxon>Clostridium</taxon>
    </lineage>
</organism>
<evidence type="ECO:0000259" key="5">
    <source>
        <dbReference type="SMART" id="SM01005"/>
    </source>
</evidence>